<dbReference type="GeneID" id="54356710"/>
<accession>A0A6J3MH30</accession>
<protein>
    <submittedName>
        <fullName evidence="3">Uncharacterized protein</fullName>
    </submittedName>
</protein>
<keyword evidence="1" id="KW-1133">Transmembrane helix</keyword>
<evidence type="ECO:0000256" key="1">
    <source>
        <dbReference type="SAM" id="Phobius"/>
    </source>
</evidence>
<dbReference type="Proteomes" id="UP000504637">
    <property type="component" value="Unplaced"/>
</dbReference>
<gene>
    <name evidence="3" type="ORF">K489DRAFT_11301</name>
</gene>
<reference evidence="3" key="1">
    <citation type="submission" date="2020-01" db="EMBL/GenBank/DDBJ databases">
        <authorList>
            <consortium name="DOE Joint Genome Institute"/>
            <person name="Haridas S."/>
            <person name="Albert R."/>
            <person name="Binder M."/>
            <person name="Bloem J."/>
            <person name="Labutti K."/>
            <person name="Salamov A."/>
            <person name="Andreopoulos B."/>
            <person name="Baker S.E."/>
            <person name="Barry K."/>
            <person name="Bills G."/>
            <person name="Bluhm B.H."/>
            <person name="Cannon C."/>
            <person name="Castanera R."/>
            <person name="Culley D.E."/>
            <person name="Daum C."/>
            <person name="Ezra D."/>
            <person name="Gonzalez J.B."/>
            <person name="Henrissat B."/>
            <person name="Kuo A."/>
            <person name="Liang C."/>
            <person name="Lipzen A."/>
            <person name="Lutzoni F."/>
            <person name="Magnuson J."/>
            <person name="Mondo S."/>
            <person name="Nolan M."/>
            <person name="Ohm R."/>
            <person name="Pangilinan J."/>
            <person name="Park H.-J."/>
            <person name="Ramirez L."/>
            <person name="Alfaro M."/>
            <person name="Sun H."/>
            <person name="Tritt A."/>
            <person name="Yoshinaga Y."/>
            <person name="Zwiers L.-H."/>
            <person name="Turgeon B.G."/>
            <person name="Goodwin S.B."/>
            <person name="Spatafora J.W."/>
            <person name="Crous P.W."/>
            <person name="Grigoriev I.V."/>
        </authorList>
    </citation>
    <scope>NUCLEOTIDE SEQUENCE</scope>
    <source>
        <strain evidence="3">CBS 342.82</strain>
    </source>
</reference>
<sequence>MVFATCPTRIGTRLWWPAAARSHTRRASPRRLMGRKPLFHAKPAPTTAPSASYTRPMLLRNSSGPILAIIGTKKIPFYFGKQLSTNVLRVSSATASPLTRQGMQSLRPSLSATMSIKPAKAREFSRTGHTDIYIGRSQCIAGVLNSPGFMIFPTSSNLLVDFSLLVCTSWNLLRLSLGYFVCLGFVELLFVFFERTSATIRIDLLVDQDK</sequence>
<keyword evidence="2" id="KW-1185">Reference proteome</keyword>
<keyword evidence="1" id="KW-0472">Membrane</keyword>
<reference evidence="3" key="2">
    <citation type="submission" date="2020-04" db="EMBL/GenBank/DDBJ databases">
        <authorList>
            <consortium name="NCBI Genome Project"/>
        </authorList>
    </citation>
    <scope>NUCLEOTIDE SEQUENCE</scope>
    <source>
        <strain evidence="3">CBS 342.82</strain>
    </source>
</reference>
<keyword evidence="1" id="KW-0812">Transmembrane</keyword>
<dbReference type="RefSeq" id="XP_033464297.1">
    <property type="nucleotide sequence ID" value="XM_033598911.1"/>
</dbReference>
<proteinExistence type="predicted"/>
<reference evidence="3" key="3">
    <citation type="submission" date="2025-08" db="UniProtKB">
        <authorList>
            <consortium name="RefSeq"/>
        </authorList>
    </citation>
    <scope>IDENTIFICATION</scope>
    <source>
        <strain evidence="3">CBS 342.82</strain>
    </source>
</reference>
<name>A0A6J3MH30_9PEZI</name>
<evidence type="ECO:0000313" key="2">
    <source>
        <dbReference type="Proteomes" id="UP000504637"/>
    </source>
</evidence>
<organism evidence="3">
    <name type="scientific">Dissoconium aciculare CBS 342.82</name>
    <dbReference type="NCBI Taxonomy" id="1314786"/>
    <lineage>
        <taxon>Eukaryota</taxon>
        <taxon>Fungi</taxon>
        <taxon>Dikarya</taxon>
        <taxon>Ascomycota</taxon>
        <taxon>Pezizomycotina</taxon>
        <taxon>Dothideomycetes</taxon>
        <taxon>Dothideomycetidae</taxon>
        <taxon>Mycosphaerellales</taxon>
        <taxon>Dissoconiaceae</taxon>
        <taxon>Dissoconium</taxon>
    </lineage>
</organism>
<dbReference type="AlphaFoldDB" id="A0A6J3MH30"/>
<evidence type="ECO:0000313" key="3">
    <source>
        <dbReference type="RefSeq" id="XP_033464297.1"/>
    </source>
</evidence>
<feature type="transmembrane region" description="Helical" evidence="1">
    <location>
        <begin position="172"/>
        <end position="193"/>
    </location>
</feature>